<dbReference type="GO" id="GO:0005681">
    <property type="term" value="C:spliceosomal complex"/>
    <property type="evidence" value="ECO:0007669"/>
    <property type="project" value="UniProtKB-KW"/>
</dbReference>
<keyword evidence="11" id="KW-1185">Reference proteome</keyword>
<sequence length="842" mass="91971">MERKRRRTRWDVHQEEVVPSKKTLPGEWQEVVTGPADEAFAARWVHGDEGPARMALLLLRVKNAADQRVRRQAARWLVLRCGEVYESRAVLRALLELLADTGSEHEARFGLERLLGRVLEVTGASARPLTASVLDSLHGAMNESTAWVVQQLARTVSLPMMLAAVRRDVGAEDHRRRQWAAQVLAVLAATFGVRAVLPFLHAMLQSQVHGCLPRITAALAVQEIAQRAAASAALALSELAPLATTCVRDEQPLVNVAGAAAIARLAPLAIGTGMVPFEAAASSMWAGLQRYHGKMLMALLEAQTALLPRMEPERAAYQARALLPLVMREMRARLPLRVLGRLLAAVALDAELLQTQVLPEWWTAVFEQDGAMERLGKATVRRRVTEVTALLVQQAGAAAMLGEPVLEALQPSRERVVRTAALETVEMILAGGGAATLSEGQLRAVMEAVLVLAQQPPPTPVAALGGVVRAAGRASAPWLVPLANVARNRLHHPSPRGRRQAAQLMQWLAPSLHDADDEAALLQMGAALSEQLGEEFPEVLSAVLDALNAVLRRVRDPDGRAPYAAMLARLVPILRNRDEAVREACAHLVETIARRAAARVPSHEWLRASQEMREMLGSQRRRVRRATVDAFRAIAAAVTRVEDVVRPLLSCLHQSDRQVRVCATVALALAGETCGAKAVVALLLEEYLREADQNVQTGVLKALAFLCEYLGADGYAQWDTELVQALVALLEVALVERHEVVRQMALEVVGHLALALVGLGYEDYVLHLWNLLWPHLVNAAEPGTHLEHAFDRAVQAVAVCVGPARVEGYVLQGLFHPAKAVRVKYWRVARWLRELEEGGVFG</sequence>
<dbReference type="SUPFAM" id="SSF48371">
    <property type="entry name" value="ARM repeat"/>
    <property type="match status" value="1"/>
</dbReference>
<dbReference type="Pfam" id="PF22646">
    <property type="entry name" value="PPP2R1A-like_HEAT"/>
    <property type="match status" value="1"/>
</dbReference>
<keyword evidence="8" id="KW-0472">Membrane</keyword>
<keyword evidence="3" id="KW-0507">mRNA processing</keyword>
<evidence type="ECO:0000256" key="4">
    <source>
        <dbReference type="ARBA" id="ARBA00022728"/>
    </source>
</evidence>
<dbReference type="GO" id="GO:0000245">
    <property type="term" value="P:spliceosomal complex assembly"/>
    <property type="evidence" value="ECO:0007669"/>
    <property type="project" value="InterPro"/>
</dbReference>
<evidence type="ECO:0000313" key="10">
    <source>
        <dbReference type="EMBL" id="KAK4536259.1"/>
    </source>
</evidence>
<dbReference type="InterPro" id="IPR011989">
    <property type="entry name" value="ARM-like"/>
</dbReference>
<evidence type="ECO:0000256" key="1">
    <source>
        <dbReference type="ARBA" id="ARBA00004123"/>
    </source>
</evidence>
<proteinExistence type="inferred from homology"/>
<gene>
    <name evidence="10" type="ORF">CDCA_CDCA08G2284</name>
</gene>
<dbReference type="EMBL" id="JANCYW010000008">
    <property type="protein sequence ID" value="KAK4536259.1"/>
    <property type="molecule type" value="Genomic_DNA"/>
</dbReference>
<dbReference type="InterPro" id="IPR038737">
    <property type="entry name" value="SF3b_su1-like"/>
</dbReference>
<accession>A0AAV9IVF8</accession>
<evidence type="ECO:0000256" key="8">
    <source>
        <dbReference type="SAM" id="Phobius"/>
    </source>
</evidence>
<evidence type="ECO:0000313" key="11">
    <source>
        <dbReference type="Proteomes" id="UP001301350"/>
    </source>
</evidence>
<keyword evidence="8" id="KW-1133">Transmembrane helix</keyword>
<keyword evidence="4" id="KW-0747">Spliceosome</keyword>
<evidence type="ECO:0000256" key="7">
    <source>
        <dbReference type="ARBA" id="ARBA00023242"/>
    </source>
</evidence>
<name>A0AAV9IVF8_CYACA</name>
<evidence type="ECO:0000256" key="5">
    <source>
        <dbReference type="ARBA" id="ARBA00022737"/>
    </source>
</evidence>
<comment type="subcellular location">
    <subcellularLocation>
        <location evidence="1">Nucleus</location>
    </subcellularLocation>
</comment>
<dbReference type="InterPro" id="IPR016024">
    <property type="entry name" value="ARM-type_fold"/>
</dbReference>
<organism evidence="10 11">
    <name type="scientific">Cyanidium caldarium</name>
    <name type="common">Red alga</name>
    <dbReference type="NCBI Taxonomy" id="2771"/>
    <lineage>
        <taxon>Eukaryota</taxon>
        <taxon>Rhodophyta</taxon>
        <taxon>Bangiophyceae</taxon>
        <taxon>Cyanidiales</taxon>
        <taxon>Cyanidiaceae</taxon>
        <taxon>Cyanidium</taxon>
    </lineage>
</organism>
<reference evidence="10 11" key="1">
    <citation type="submission" date="2022-07" db="EMBL/GenBank/DDBJ databases">
        <title>Genome-wide signatures of adaptation to extreme environments.</title>
        <authorList>
            <person name="Cho C.H."/>
            <person name="Yoon H.S."/>
        </authorList>
    </citation>
    <scope>NUCLEOTIDE SEQUENCE [LARGE SCALE GENOMIC DNA]</scope>
    <source>
        <strain evidence="10 11">DBV 063 E5</strain>
    </source>
</reference>
<dbReference type="Gene3D" id="1.25.10.10">
    <property type="entry name" value="Leucine-rich Repeat Variant"/>
    <property type="match status" value="2"/>
</dbReference>
<dbReference type="GO" id="GO:0003729">
    <property type="term" value="F:mRNA binding"/>
    <property type="evidence" value="ECO:0007669"/>
    <property type="project" value="InterPro"/>
</dbReference>
<evidence type="ECO:0000256" key="2">
    <source>
        <dbReference type="ARBA" id="ARBA00005754"/>
    </source>
</evidence>
<dbReference type="Proteomes" id="UP001301350">
    <property type="component" value="Unassembled WGS sequence"/>
</dbReference>
<evidence type="ECO:0000256" key="6">
    <source>
        <dbReference type="ARBA" id="ARBA00023187"/>
    </source>
</evidence>
<dbReference type="InterPro" id="IPR054573">
    <property type="entry name" value="PP2A/SF3B1-like_HEAT"/>
</dbReference>
<protein>
    <recommendedName>
        <fullName evidence="9">Phosphatase PP2A regulatory subunit A/Splicing factor 3B subunit 1-like HEAT repeat domain-containing protein</fullName>
    </recommendedName>
</protein>
<dbReference type="AlphaFoldDB" id="A0AAV9IVF8"/>
<keyword evidence="6" id="KW-0508">mRNA splicing</keyword>
<evidence type="ECO:0000259" key="9">
    <source>
        <dbReference type="Pfam" id="PF22646"/>
    </source>
</evidence>
<keyword evidence="5" id="KW-0677">Repeat</keyword>
<keyword evidence="8" id="KW-0812">Transmembrane</keyword>
<evidence type="ECO:0000256" key="3">
    <source>
        <dbReference type="ARBA" id="ARBA00022664"/>
    </source>
</evidence>
<comment type="similarity">
    <text evidence="2">Belongs to the SF3B1 family.</text>
</comment>
<keyword evidence="7" id="KW-0539">Nucleus</keyword>
<feature type="transmembrane region" description="Helical" evidence="8">
    <location>
        <begin position="183"/>
        <end position="204"/>
    </location>
</feature>
<feature type="domain" description="Phosphatase PP2A regulatory subunit A/Splicing factor 3B subunit 1-like HEAT repeat" evidence="9">
    <location>
        <begin position="640"/>
        <end position="712"/>
    </location>
</feature>
<comment type="caution">
    <text evidence="10">The sequence shown here is derived from an EMBL/GenBank/DDBJ whole genome shotgun (WGS) entry which is preliminary data.</text>
</comment>
<dbReference type="PANTHER" id="PTHR12097">
    <property type="entry name" value="SPLICING FACTOR 3B, SUBUNIT 1-RELATED"/>
    <property type="match status" value="1"/>
</dbReference>